<evidence type="ECO:0000313" key="3">
    <source>
        <dbReference type="Proteomes" id="UP000515152"/>
    </source>
</evidence>
<evidence type="ECO:0000313" key="4">
    <source>
        <dbReference type="RefSeq" id="XP_042562747.1"/>
    </source>
</evidence>
<dbReference type="KEGG" id="char:122132053"/>
<evidence type="ECO:0000256" key="2">
    <source>
        <dbReference type="SAM" id="MobiDB-lite"/>
    </source>
</evidence>
<organism evidence="3 4">
    <name type="scientific">Clupea harengus</name>
    <name type="common">Atlantic herring</name>
    <dbReference type="NCBI Taxonomy" id="7950"/>
    <lineage>
        <taxon>Eukaryota</taxon>
        <taxon>Metazoa</taxon>
        <taxon>Chordata</taxon>
        <taxon>Craniata</taxon>
        <taxon>Vertebrata</taxon>
        <taxon>Euteleostomi</taxon>
        <taxon>Actinopterygii</taxon>
        <taxon>Neopterygii</taxon>
        <taxon>Teleostei</taxon>
        <taxon>Clupei</taxon>
        <taxon>Clupeiformes</taxon>
        <taxon>Clupeoidei</taxon>
        <taxon>Clupeidae</taxon>
        <taxon>Clupea</taxon>
    </lineage>
</organism>
<feature type="region of interest" description="Disordered" evidence="2">
    <location>
        <begin position="1"/>
        <end position="42"/>
    </location>
</feature>
<feature type="compositionally biased region" description="Basic and acidic residues" evidence="2">
    <location>
        <begin position="13"/>
        <end position="31"/>
    </location>
</feature>
<feature type="compositionally biased region" description="Low complexity" evidence="2">
    <location>
        <begin position="32"/>
        <end position="42"/>
    </location>
</feature>
<feature type="compositionally biased region" description="Basic and acidic residues" evidence="2">
    <location>
        <begin position="535"/>
        <end position="551"/>
    </location>
</feature>
<feature type="region of interest" description="Disordered" evidence="2">
    <location>
        <begin position="528"/>
        <end position="551"/>
    </location>
</feature>
<feature type="coiled-coil region" evidence="1">
    <location>
        <begin position="343"/>
        <end position="413"/>
    </location>
</feature>
<gene>
    <name evidence="4" type="primary">LOC122132053</name>
</gene>
<feature type="region of interest" description="Disordered" evidence="2">
    <location>
        <begin position="589"/>
        <end position="616"/>
    </location>
</feature>
<dbReference type="GeneID" id="122132053"/>
<dbReference type="AlphaFoldDB" id="A0A8M1KFS1"/>
<feature type="compositionally biased region" description="Low complexity" evidence="2">
    <location>
        <begin position="594"/>
        <end position="612"/>
    </location>
</feature>
<evidence type="ECO:0000256" key="1">
    <source>
        <dbReference type="SAM" id="Coils"/>
    </source>
</evidence>
<dbReference type="Proteomes" id="UP000515152">
    <property type="component" value="Unplaced"/>
</dbReference>
<dbReference type="RefSeq" id="XP_042562747.1">
    <property type="nucleotide sequence ID" value="XM_042706813.1"/>
</dbReference>
<sequence length="692" mass="78920">MDTGDFTAPRAETPFKVEGAYENHGSDRCTPESESVSDSSETVSETYSVLMAELHKEINECDISHKEELHAFLSSKLKPLLDKFVCGMSKVHHLSEQLQLALEFTGSLSPDDKDPLDKQTQLCVPLLKDMLSKIGFEKNMDDLQNYLISSDRACLLSDLEALRMELRDLQQRHQVTTQGLQESLHATEEHYKALIARLQQGLQSSETQVQYLQQLFRTSEENVETLRSSLHTSKEEKQSLQQDQCVSEDCLRVLNQELSGYEGRLQTIQQQLQVSEESVQLLQKNLRVSEDLCQSLQQRLLLSEEKAQTLQEAAELWEGQAKSTDSQKQLREKELEAVHEQKVKKLMRAFRTSKENLESQQQEALRCLKEAAERERALREAVATEQTQHQREIEKLQEDADRAKEDKVKVEHTLRGQIIGLKNQLVEELCRANKKLEGSAKYEKELQDTVKDLRKALRQQKEGCDLALDCLRKRHHDVTTVQRLLEANIQYCSLASVRPETQTLHNAPLRAQSSPLQPQELRQDLQEVKTQLDSATKKEEHVHHEDRQGRGKWEEVLKGAEDWQREAEGLVNSLEYVKMDLALKGAQRDANDGPCALSSPPSTAPSSRPHSAGMDLQRPAAVEDCCPAGTNNESLAAVQRRLRNLQTGRCAHLTISNASCQNHFIVYWFSTYVCIVFTVHFQKNLKEFLRLP</sequence>
<dbReference type="OrthoDB" id="8698861at2759"/>
<accession>A0A8M1KFS1</accession>
<protein>
    <submittedName>
        <fullName evidence="4">Myosin-7B-like isoform X1</fullName>
    </submittedName>
</protein>
<keyword evidence="3" id="KW-1185">Reference proteome</keyword>
<reference evidence="4" key="1">
    <citation type="submission" date="2025-08" db="UniProtKB">
        <authorList>
            <consortium name="RefSeq"/>
        </authorList>
    </citation>
    <scope>IDENTIFICATION</scope>
</reference>
<proteinExistence type="predicted"/>
<keyword evidence="1" id="KW-0175">Coiled coil</keyword>
<feature type="coiled-coil region" evidence="1">
    <location>
        <begin position="223"/>
        <end position="313"/>
    </location>
</feature>
<name>A0A8M1KFS1_CLUHA</name>